<keyword evidence="4" id="KW-1185">Reference proteome</keyword>
<dbReference type="NCBIfam" id="NF040747">
    <property type="entry name" value="reduct_C_alpha"/>
    <property type="match status" value="1"/>
</dbReference>
<evidence type="ECO:0000313" key="3">
    <source>
        <dbReference type="EMBL" id="ACB84072.1"/>
    </source>
</evidence>
<keyword evidence="3" id="KW-0560">Oxidoreductase</keyword>
<dbReference type="GO" id="GO:0016747">
    <property type="term" value="F:acyltransferase activity, transferring groups other than amino-acyl groups"/>
    <property type="evidence" value="ECO:0007669"/>
    <property type="project" value="InterPro"/>
</dbReference>
<dbReference type="KEGG" id="nth:Nther_0476"/>
<dbReference type="Pfam" id="PF02504">
    <property type="entry name" value="FA_synthesis"/>
    <property type="match status" value="1"/>
</dbReference>
<proteinExistence type="predicted"/>
<gene>
    <name evidence="3" type="ordered locus">Nther_0476</name>
</gene>
<dbReference type="InterPro" id="IPR012116">
    <property type="entry name" value="Gly_reductase_pC_asu"/>
</dbReference>
<dbReference type="Proteomes" id="UP000001683">
    <property type="component" value="Chromosome"/>
</dbReference>
<dbReference type="GO" id="GO:0030699">
    <property type="term" value="F:glycine reductase activity"/>
    <property type="evidence" value="ECO:0007669"/>
    <property type="project" value="UniProtKB-EC"/>
</dbReference>
<dbReference type="GO" id="GO:0006633">
    <property type="term" value="P:fatty acid biosynthetic process"/>
    <property type="evidence" value="ECO:0007669"/>
    <property type="project" value="InterPro"/>
</dbReference>
<dbReference type="STRING" id="457570.Nther_0476"/>
<dbReference type="eggNOG" id="COG0416">
    <property type="taxonomic scope" value="Bacteria"/>
</dbReference>
<evidence type="ECO:0000256" key="2">
    <source>
        <dbReference type="SAM" id="MobiDB-lite"/>
    </source>
</evidence>
<name>B2A5X9_NATTJ</name>
<dbReference type="AlphaFoldDB" id="B2A5X9"/>
<dbReference type="Gene3D" id="3.40.718.10">
    <property type="entry name" value="Isopropylmalate Dehydrogenase"/>
    <property type="match status" value="1"/>
</dbReference>
<accession>B2A5X9</accession>
<dbReference type="EMBL" id="CP001034">
    <property type="protein sequence ID" value="ACB84072.1"/>
    <property type="molecule type" value="Genomic_DNA"/>
</dbReference>
<evidence type="ECO:0000256" key="1">
    <source>
        <dbReference type="PIRSR" id="PIRSR036593-50"/>
    </source>
</evidence>
<dbReference type="EC" id="1.21.4.2" evidence="3"/>
<dbReference type="HOGENOM" id="CLU_711151_0_0_9"/>
<evidence type="ECO:0000313" key="4">
    <source>
        <dbReference type="Proteomes" id="UP000001683"/>
    </source>
</evidence>
<reference evidence="3 4" key="2">
    <citation type="journal article" date="2011" name="J. Bacteriol.">
        <title>Complete genome sequence of the anaerobic, halophilic alkalithermophile Natranaerobius thermophilus JW/NM-WN-LF.</title>
        <authorList>
            <person name="Zhao B."/>
            <person name="Mesbah N.M."/>
            <person name="Dalin E."/>
            <person name="Goodwin L."/>
            <person name="Nolan M."/>
            <person name="Pitluck S."/>
            <person name="Chertkov O."/>
            <person name="Brettin T.S."/>
            <person name="Han J."/>
            <person name="Larimer F.W."/>
            <person name="Land M.L."/>
            <person name="Hauser L."/>
            <person name="Kyrpides N."/>
            <person name="Wiegel J."/>
        </authorList>
    </citation>
    <scope>NUCLEOTIDE SEQUENCE [LARGE SCALE GENOMIC DNA]</scope>
    <source>
        <strain evidence="4">ATCC BAA-1301 / DSM 18059 / JW/NM-WN-LF</strain>
    </source>
</reference>
<dbReference type="InterPro" id="IPR003664">
    <property type="entry name" value="FA_synthesis"/>
</dbReference>
<protein>
    <submittedName>
        <fullName evidence="3">Glycine reductase</fullName>
        <ecNumber evidence="3">1.21.4.2</ecNumber>
    </submittedName>
</protein>
<feature type="active site" evidence="1">
    <location>
        <position position="360"/>
    </location>
</feature>
<reference evidence="3 4" key="1">
    <citation type="submission" date="2008-04" db="EMBL/GenBank/DDBJ databases">
        <title>Complete sequence of chromosome of Natranaerobius thermophilus JW/NM-WN-LF.</title>
        <authorList>
            <consortium name="US DOE Joint Genome Institute"/>
            <person name="Copeland A."/>
            <person name="Lucas S."/>
            <person name="Lapidus A."/>
            <person name="Glavina del Rio T."/>
            <person name="Dalin E."/>
            <person name="Tice H."/>
            <person name="Bruce D."/>
            <person name="Goodwin L."/>
            <person name="Pitluck S."/>
            <person name="Chertkov O."/>
            <person name="Brettin T."/>
            <person name="Detter J.C."/>
            <person name="Han C."/>
            <person name="Kuske C.R."/>
            <person name="Schmutz J."/>
            <person name="Larimer F."/>
            <person name="Land M."/>
            <person name="Hauser L."/>
            <person name="Kyrpides N."/>
            <person name="Lykidis A."/>
            <person name="Mesbah N.M."/>
            <person name="Wiegel J."/>
        </authorList>
    </citation>
    <scope>NUCLEOTIDE SEQUENCE [LARGE SCALE GENOMIC DNA]</scope>
    <source>
        <strain evidence="4">ATCC BAA-1301 / DSM 18059 / JW/NM-WN-LF</strain>
    </source>
</reference>
<dbReference type="SUPFAM" id="SSF53659">
    <property type="entry name" value="Isocitrate/Isopropylmalate dehydrogenase-like"/>
    <property type="match status" value="1"/>
</dbReference>
<sequence>MSQKVKNQLSEVFHELAEALESGQYGKKSKICVTTLGSEHGPEEVVKGAELAKQQNPGIDITLVGPKVDTKLTYAKETDCEETVHKTMEDLLSKGEADASVTMHYNFPVGTATVGKVITPGLGKEMLIATTTGTAGMNRIEAMIKNAIYGVITAKALGNPDPKIGILNVDGAKQVEKALIDLKENGYSIEFAESARQDGGFVMRGNDLLAGSADVMVTDTLTGNLLMKIFSAYTTGGSYESLGYGYGPGVGKDQKQVVNIISRASGAPVIAGAIKFAAEASAGGIVKLTNEEFKKAEQAGLNEILEGSKSSQDAGETEEVTPPPKKPVSEEISGMDIMILEDARKVLWKEDVYAETGMGCAGPVVMVAPEDKEEAEKILREHGYLS</sequence>
<organism evidence="3 4">
    <name type="scientific">Natranaerobius thermophilus (strain ATCC BAA-1301 / DSM 18059 / JW/NM-WN-LF)</name>
    <dbReference type="NCBI Taxonomy" id="457570"/>
    <lineage>
        <taxon>Bacteria</taxon>
        <taxon>Bacillati</taxon>
        <taxon>Bacillota</taxon>
        <taxon>Clostridia</taxon>
        <taxon>Natranaerobiales</taxon>
        <taxon>Natranaerobiaceae</taxon>
        <taxon>Natranaerobius</taxon>
    </lineage>
</organism>
<feature type="region of interest" description="Disordered" evidence="2">
    <location>
        <begin position="306"/>
        <end position="330"/>
    </location>
</feature>
<dbReference type="InParanoid" id="B2A5X9"/>
<dbReference type="RefSeq" id="WP_012446959.1">
    <property type="nucleotide sequence ID" value="NC_010718.1"/>
</dbReference>
<dbReference type="PIRSF" id="PIRSF036593">
    <property type="entry name" value="GrdD"/>
    <property type="match status" value="1"/>
</dbReference>